<keyword evidence="8 11" id="KW-1133">Transmembrane helix</keyword>
<dbReference type="PANTHER" id="PTHR43394:SF1">
    <property type="entry name" value="ATP-BINDING CASSETTE SUB-FAMILY B MEMBER 10, MITOCHONDRIAL"/>
    <property type="match status" value="1"/>
</dbReference>
<proteinExistence type="predicted"/>
<dbReference type="InterPro" id="IPR039421">
    <property type="entry name" value="Type_1_exporter"/>
</dbReference>
<dbReference type="InterPro" id="IPR011527">
    <property type="entry name" value="ABC1_TM_dom"/>
</dbReference>
<protein>
    <submittedName>
        <fullName evidence="14">Lipid A export ATP-binding/permease protein MsbA</fullName>
    </submittedName>
</protein>
<dbReference type="PROSITE" id="PS50929">
    <property type="entry name" value="ABC_TM1F"/>
    <property type="match status" value="1"/>
</dbReference>
<keyword evidence="4 11" id="KW-0812">Transmembrane</keyword>
<reference evidence="15" key="1">
    <citation type="journal article" date="2019" name="Int. J. Syst. Evol. Microbiol.">
        <title>The Global Catalogue of Microorganisms (GCM) 10K type strain sequencing project: providing services to taxonomists for standard genome sequencing and annotation.</title>
        <authorList>
            <consortium name="The Broad Institute Genomics Platform"/>
            <consortium name="The Broad Institute Genome Sequencing Center for Infectious Disease"/>
            <person name="Wu L."/>
            <person name="Ma J."/>
        </authorList>
    </citation>
    <scope>NUCLEOTIDE SEQUENCE [LARGE SCALE GENOMIC DNA]</scope>
    <source>
        <strain evidence="15">NBRC 110044</strain>
    </source>
</reference>
<feature type="transmembrane region" description="Helical" evidence="11">
    <location>
        <begin position="21"/>
        <end position="43"/>
    </location>
</feature>
<evidence type="ECO:0000256" key="3">
    <source>
        <dbReference type="ARBA" id="ARBA00022475"/>
    </source>
</evidence>
<dbReference type="PROSITE" id="PS00211">
    <property type="entry name" value="ABC_TRANSPORTER_1"/>
    <property type="match status" value="1"/>
</dbReference>
<keyword evidence="6 14" id="KW-0067">ATP-binding</keyword>
<evidence type="ECO:0000256" key="4">
    <source>
        <dbReference type="ARBA" id="ARBA00022692"/>
    </source>
</evidence>
<feature type="transmembrane region" description="Helical" evidence="11">
    <location>
        <begin position="179"/>
        <end position="198"/>
    </location>
</feature>
<evidence type="ECO:0000256" key="8">
    <source>
        <dbReference type="ARBA" id="ARBA00022989"/>
    </source>
</evidence>
<dbReference type="Proteomes" id="UP001156706">
    <property type="component" value="Unassembled WGS sequence"/>
</dbReference>
<dbReference type="Pfam" id="PF00664">
    <property type="entry name" value="ABC_membrane"/>
    <property type="match status" value="1"/>
</dbReference>
<evidence type="ECO:0000259" key="13">
    <source>
        <dbReference type="PROSITE" id="PS50929"/>
    </source>
</evidence>
<dbReference type="InterPro" id="IPR036640">
    <property type="entry name" value="ABC1_TM_sf"/>
</dbReference>
<feature type="transmembrane region" description="Helical" evidence="11">
    <location>
        <begin position="154"/>
        <end position="173"/>
    </location>
</feature>
<evidence type="ECO:0000256" key="5">
    <source>
        <dbReference type="ARBA" id="ARBA00022741"/>
    </source>
</evidence>
<dbReference type="InterPro" id="IPR011917">
    <property type="entry name" value="ABC_transpr_lipidA"/>
</dbReference>
<dbReference type="InterPro" id="IPR017871">
    <property type="entry name" value="ABC_transporter-like_CS"/>
</dbReference>
<evidence type="ECO:0000313" key="14">
    <source>
        <dbReference type="EMBL" id="GLR11918.1"/>
    </source>
</evidence>
<dbReference type="InterPro" id="IPR003439">
    <property type="entry name" value="ABC_transporter-like_ATP-bd"/>
</dbReference>
<evidence type="ECO:0000256" key="9">
    <source>
        <dbReference type="ARBA" id="ARBA00023055"/>
    </source>
</evidence>
<gene>
    <name evidence="14" type="primary">msbA</name>
    <name evidence="14" type="ORF">GCM10007907_07080</name>
</gene>
<feature type="transmembrane region" description="Helical" evidence="11">
    <location>
        <begin position="72"/>
        <end position="93"/>
    </location>
</feature>
<sequence length="595" mass="65289">MPPSSRQLYLRILRHTLAYKWPLLASMVSLALVAATEASFGWLMQPLIDHNFGQQGGAVPALGKLLPDNLTAAWPLWGVPVALVIVGLIRFIATYVNAYAASWLASRVQHDVRKLMFNRLMRLPVAAFDRESAGVLLSRVTYDVSIITQANTQVLTVLFKDSLTVVFLLGSLLLIDWQLTLFCFAVIPAIAVCVTVMGRRLRRLSLLNQSTMGELTRILDEALGGQRIVKVFGGQRYEEARFDDAAKQVRQAMVKLDSSSALNSGVVMLIVAIVLATIIYFASLRSQAHVLSAGDFIAFMVWMLQLQQPIKNLTKMNEQLQRGLAAAQTAFGLIDQPIEPDNGKQELTHTQGAIRFQQVRFRYSDEAAWALNGVDLDIAPGEVIALVGGSGGGKTTIATLLPRFYDPIEGAVLLDGHDLRDYTLASLRRQIALVSQDVILFNDSIAANIAYGAEQLDQPRIEAAARAAYAHDFISAMPKGYDTQIGENGTRLSGGQRQRLAIARALYKNAPILILDEATSALDTESERQVQAALDVLMQGRTTLVIAHRLSTIEKADRIVAMQGGRIAEVGSHDELLQQNGVYANLYRQQRSDAP</sequence>
<feature type="transmembrane region" description="Helical" evidence="11">
    <location>
        <begin position="260"/>
        <end position="282"/>
    </location>
</feature>
<evidence type="ECO:0000256" key="11">
    <source>
        <dbReference type="SAM" id="Phobius"/>
    </source>
</evidence>
<dbReference type="Gene3D" id="1.20.1560.10">
    <property type="entry name" value="ABC transporter type 1, transmembrane domain"/>
    <property type="match status" value="1"/>
</dbReference>
<dbReference type="InterPro" id="IPR027417">
    <property type="entry name" value="P-loop_NTPase"/>
</dbReference>
<evidence type="ECO:0000313" key="15">
    <source>
        <dbReference type="Proteomes" id="UP001156706"/>
    </source>
</evidence>
<keyword evidence="10 11" id="KW-0472">Membrane</keyword>
<dbReference type="SUPFAM" id="SSF90123">
    <property type="entry name" value="ABC transporter transmembrane region"/>
    <property type="match status" value="1"/>
</dbReference>
<keyword evidence="3" id="KW-1003">Cell membrane</keyword>
<dbReference type="PROSITE" id="PS50893">
    <property type="entry name" value="ABC_TRANSPORTER_2"/>
    <property type="match status" value="1"/>
</dbReference>
<dbReference type="CDD" id="cd18552">
    <property type="entry name" value="ABC_6TM_MsbA_like"/>
    <property type="match status" value="1"/>
</dbReference>
<keyword evidence="5" id="KW-0547">Nucleotide-binding</keyword>
<evidence type="ECO:0000259" key="12">
    <source>
        <dbReference type="PROSITE" id="PS50893"/>
    </source>
</evidence>
<dbReference type="SMART" id="SM00382">
    <property type="entry name" value="AAA"/>
    <property type="match status" value="1"/>
</dbReference>
<evidence type="ECO:0000256" key="1">
    <source>
        <dbReference type="ARBA" id="ARBA00004651"/>
    </source>
</evidence>
<organism evidence="14 15">
    <name type="scientific">Chitinimonas prasina</name>
    <dbReference type="NCBI Taxonomy" id="1434937"/>
    <lineage>
        <taxon>Bacteria</taxon>
        <taxon>Pseudomonadati</taxon>
        <taxon>Pseudomonadota</taxon>
        <taxon>Betaproteobacteria</taxon>
        <taxon>Neisseriales</taxon>
        <taxon>Chitinibacteraceae</taxon>
        <taxon>Chitinimonas</taxon>
    </lineage>
</organism>
<comment type="subcellular location">
    <subcellularLocation>
        <location evidence="1">Cell membrane</location>
        <topology evidence="1">Multi-pass membrane protein</topology>
    </subcellularLocation>
</comment>
<evidence type="ECO:0000256" key="6">
    <source>
        <dbReference type="ARBA" id="ARBA00022840"/>
    </source>
</evidence>
<feature type="domain" description="ABC transmembrane type-1" evidence="13">
    <location>
        <begin position="24"/>
        <end position="322"/>
    </location>
</feature>
<dbReference type="SUPFAM" id="SSF52540">
    <property type="entry name" value="P-loop containing nucleoside triphosphate hydrolases"/>
    <property type="match status" value="1"/>
</dbReference>
<dbReference type="PANTHER" id="PTHR43394">
    <property type="entry name" value="ATP-DEPENDENT PERMEASE MDL1, MITOCHONDRIAL"/>
    <property type="match status" value="1"/>
</dbReference>
<name>A0ABQ5YE68_9NEIS</name>
<dbReference type="NCBIfam" id="TIGR02203">
    <property type="entry name" value="MsbA_lipidA"/>
    <property type="match status" value="1"/>
</dbReference>
<keyword evidence="15" id="KW-1185">Reference proteome</keyword>
<keyword evidence="7" id="KW-1278">Translocase</keyword>
<keyword evidence="2" id="KW-0813">Transport</keyword>
<dbReference type="Gene3D" id="3.40.50.300">
    <property type="entry name" value="P-loop containing nucleotide triphosphate hydrolases"/>
    <property type="match status" value="1"/>
</dbReference>
<dbReference type="RefSeq" id="WP_284195061.1">
    <property type="nucleotide sequence ID" value="NZ_BSOG01000001.1"/>
</dbReference>
<dbReference type="EMBL" id="BSOG01000001">
    <property type="protein sequence ID" value="GLR11918.1"/>
    <property type="molecule type" value="Genomic_DNA"/>
</dbReference>
<dbReference type="InterPro" id="IPR003593">
    <property type="entry name" value="AAA+_ATPase"/>
</dbReference>
<evidence type="ECO:0000256" key="2">
    <source>
        <dbReference type="ARBA" id="ARBA00022448"/>
    </source>
</evidence>
<comment type="caution">
    <text evidence="14">The sequence shown here is derived from an EMBL/GenBank/DDBJ whole genome shotgun (WGS) entry which is preliminary data.</text>
</comment>
<evidence type="ECO:0000256" key="7">
    <source>
        <dbReference type="ARBA" id="ARBA00022967"/>
    </source>
</evidence>
<dbReference type="GO" id="GO:0005524">
    <property type="term" value="F:ATP binding"/>
    <property type="evidence" value="ECO:0007669"/>
    <property type="project" value="UniProtKB-KW"/>
</dbReference>
<dbReference type="Pfam" id="PF00005">
    <property type="entry name" value="ABC_tran"/>
    <property type="match status" value="1"/>
</dbReference>
<keyword evidence="9" id="KW-0445">Lipid transport</keyword>
<accession>A0ABQ5YE68</accession>
<evidence type="ECO:0000256" key="10">
    <source>
        <dbReference type="ARBA" id="ARBA00023136"/>
    </source>
</evidence>
<feature type="domain" description="ABC transporter" evidence="12">
    <location>
        <begin position="354"/>
        <end position="589"/>
    </location>
</feature>